<reference evidence="3" key="1">
    <citation type="submission" date="2005-09" db="EMBL/GenBank/DDBJ databases">
        <title>Annotation of the Aspergillus terreus NIH2624 genome.</title>
        <authorList>
            <person name="Birren B.W."/>
            <person name="Lander E.S."/>
            <person name="Galagan J.E."/>
            <person name="Nusbaum C."/>
            <person name="Devon K."/>
            <person name="Henn M."/>
            <person name="Ma L.-J."/>
            <person name="Jaffe D.B."/>
            <person name="Butler J."/>
            <person name="Alvarez P."/>
            <person name="Gnerre S."/>
            <person name="Grabherr M."/>
            <person name="Kleber M."/>
            <person name="Mauceli E.W."/>
            <person name="Brockman W."/>
            <person name="Rounsley S."/>
            <person name="Young S.K."/>
            <person name="LaButti K."/>
            <person name="Pushparaj V."/>
            <person name="DeCaprio D."/>
            <person name="Crawford M."/>
            <person name="Koehrsen M."/>
            <person name="Engels R."/>
            <person name="Montgomery P."/>
            <person name="Pearson M."/>
            <person name="Howarth C."/>
            <person name="Larson L."/>
            <person name="Luoma S."/>
            <person name="White J."/>
            <person name="Alvarado L."/>
            <person name="Kodira C.D."/>
            <person name="Zeng Q."/>
            <person name="Oleary S."/>
            <person name="Yandava C."/>
            <person name="Denning D.W."/>
            <person name="Nierman W.C."/>
            <person name="Milne T."/>
            <person name="Madden K."/>
        </authorList>
    </citation>
    <scope>NUCLEOTIDE SEQUENCE [LARGE SCALE GENOMIC DNA]</scope>
    <source>
        <strain evidence="3">NIH 2624 / FGSC A1156</strain>
    </source>
</reference>
<accession>Q0CPF7</accession>
<proteinExistence type="predicted"/>
<dbReference type="HOGENOM" id="CLU_1081765_0_0_1"/>
<dbReference type="GeneID" id="4319938"/>
<evidence type="ECO:0000256" key="1">
    <source>
        <dbReference type="SAM" id="MobiDB-lite"/>
    </source>
</evidence>
<dbReference type="RefSeq" id="XP_001213605.1">
    <property type="nucleotide sequence ID" value="XM_001213605.1"/>
</dbReference>
<name>Q0CPF7_ASPTN</name>
<feature type="compositionally biased region" description="Low complexity" evidence="1">
    <location>
        <begin position="169"/>
        <end position="180"/>
    </location>
</feature>
<dbReference type="VEuPathDB" id="FungiDB:ATEG_04427"/>
<sequence length="257" mass="27943">MYVIVNIKKWNKAKESSRGCYIGLIIDYFVRSKYRHIDFILFLSVLHPSSGRPPKGRYSTLTHLGWTTLKGDTRWTFRLLHRVRGILGTFASATDLCLVLVDWLGRVLLPASQVGTLRTAHNLLEPEHNPLQSPLRNDYSRGRRGRPHGRATGGQSASSNEAQEGGSCVAAGAAAPGAVPSDSIPHSGPTQAACPEGPGHHEGMGLEGENNVAGPQWENDHLPSAQATHLTIVSSTAFLHFQTVPHVSHIQREAAET</sequence>
<protein>
    <submittedName>
        <fullName evidence="2">Uncharacterized protein</fullName>
    </submittedName>
</protein>
<dbReference type="EMBL" id="CH476599">
    <property type="protein sequence ID" value="EAU34874.1"/>
    <property type="molecule type" value="Genomic_DNA"/>
</dbReference>
<organism evidence="2 3">
    <name type="scientific">Aspergillus terreus (strain NIH 2624 / FGSC A1156)</name>
    <dbReference type="NCBI Taxonomy" id="341663"/>
    <lineage>
        <taxon>Eukaryota</taxon>
        <taxon>Fungi</taxon>
        <taxon>Dikarya</taxon>
        <taxon>Ascomycota</taxon>
        <taxon>Pezizomycotina</taxon>
        <taxon>Eurotiomycetes</taxon>
        <taxon>Eurotiomycetidae</taxon>
        <taxon>Eurotiales</taxon>
        <taxon>Aspergillaceae</taxon>
        <taxon>Aspergillus</taxon>
        <taxon>Aspergillus subgen. Circumdati</taxon>
    </lineage>
</organism>
<feature type="region of interest" description="Disordered" evidence="1">
    <location>
        <begin position="125"/>
        <end position="220"/>
    </location>
</feature>
<gene>
    <name evidence="2" type="ORF">ATEG_04427</name>
</gene>
<evidence type="ECO:0000313" key="2">
    <source>
        <dbReference type="EMBL" id="EAU34874.1"/>
    </source>
</evidence>
<feature type="compositionally biased region" description="Polar residues" evidence="1">
    <location>
        <begin position="153"/>
        <end position="162"/>
    </location>
</feature>
<evidence type="ECO:0000313" key="3">
    <source>
        <dbReference type="Proteomes" id="UP000007963"/>
    </source>
</evidence>
<dbReference type="AlphaFoldDB" id="Q0CPF7"/>
<dbReference type="Proteomes" id="UP000007963">
    <property type="component" value="Unassembled WGS sequence"/>
</dbReference>